<evidence type="ECO:0000313" key="1">
    <source>
        <dbReference type="EMBL" id="CCD24450.1"/>
    </source>
</evidence>
<dbReference type="KEGG" id="ndi:NDAI_0D01360"/>
<dbReference type="InterPro" id="IPR016639">
    <property type="entry name" value="GST_Omega/GSH"/>
</dbReference>
<dbReference type="PANTHER" id="PTHR32419:SF6">
    <property type="entry name" value="GLUTATHIONE S-TRANSFERASE OMEGA-LIKE 1-RELATED"/>
    <property type="match status" value="1"/>
</dbReference>
<dbReference type="Gene3D" id="1.20.1050.10">
    <property type="match status" value="1"/>
</dbReference>
<dbReference type="SUPFAM" id="SSF52833">
    <property type="entry name" value="Thioredoxin-like"/>
    <property type="match status" value="1"/>
</dbReference>
<organism evidence="1 2">
    <name type="scientific">Naumovozyma dairenensis (strain ATCC 10597 / BCRC 20456 / CBS 421 / NBRC 0211 / NRRL Y-12639)</name>
    <name type="common">Saccharomyces dairenensis</name>
    <dbReference type="NCBI Taxonomy" id="1071378"/>
    <lineage>
        <taxon>Eukaryota</taxon>
        <taxon>Fungi</taxon>
        <taxon>Dikarya</taxon>
        <taxon>Ascomycota</taxon>
        <taxon>Saccharomycotina</taxon>
        <taxon>Saccharomycetes</taxon>
        <taxon>Saccharomycetales</taxon>
        <taxon>Saccharomycetaceae</taxon>
        <taxon>Naumovozyma</taxon>
    </lineage>
</organism>
<dbReference type="SUPFAM" id="SSF47616">
    <property type="entry name" value="GST C-terminal domain-like"/>
    <property type="match status" value="1"/>
</dbReference>
<dbReference type="OrthoDB" id="2309723at2759"/>
<dbReference type="HOGENOM" id="CLU_037263_0_1_1"/>
<gene>
    <name evidence="1" type="primary">NDAI0D01360</name>
    <name evidence="1" type="ordered locus">NDAI_0D01360</name>
</gene>
<dbReference type="GeneID" id="11494954"/>
<dbReference type="InterPro" id="IPR036249">
    <property type="entry name" value="Thioredoxin-like_sf"/>
</dbReference>
<dbReference type="AlphaFoldDB" id="G0W9I9"/>
<dbReference type="InterPro" id="IPR047047">
    <property type="entry name" value="GST_Omega-like_C"/>
</dbReference>
<dbReference type="EMBL" id="HE580270">
    <property type="protein sequence ID" value="CCD24450.1"/>
    <property type="molecule type" value="Genomic_DNA"/>
</dbReference>
<dbReference type="Pfam" id="PF13410">
    <property type="entry name" value="GST_C_2"/>
    <property type="match status" value="1"/>
</dbReference>
<dbReference type="InterPro" id="IPR036282">
    <property type="entry name" value="Glutathione-S-Trfase_C_sf"/>
</dbReference>
<sequence>MEINKCSSFNGTIDDDYETIEKGRYWLYVSLGCPFAHRALIARSLLGLNDLIGISVVHWHLEPSKSWELFVPPNNDTVSDEDTRRSLTDSEINIESKNEQGQEQAKWKIDDRFFQVDGGIITTRCNESASSFADIKVDDKREWFDFTYDPIENVHYLRELYDKSEKYYDCKYTGRITVPVLWDSQRKTIINNESSEIIRIFNSINQKRPENNRIGYDLYPNKLHDEIDDLNSWIYENVNTGVYKAGFTDDPQVYERIVLNLFKYLDKIEAILSKNYSKLEERYSRDKDSNDEIMKRYYMVGEEITEVDIRLYPTIIRFDTVYYQHFKCNLKMIRSNEYKYLNLWLKNLYWNSEFEAFRMTTNFDHLKLGYTRSQPKINPLGITPLGPKPDIEPL</sequence>
<dbReference type="RefSeq" id="XP_003669693.1">
    <property type="nucleotide sequence ID" value="XM_003669645.1"/>
</dbReference>
<name>G0W9I9_NAUDC</name>
<proteinExistence type="predicted"/>
<dbReference type="eggNOG" id="KOG2903">
    <property type="taxonomic scope" value="Eukaryota"/>
</dbReference>
<dbReference type="GO" id="GO:0005737">
    <property type="term" value="C:cytoplasm"/>
    <property type="evidence" value="ECO:0007669"/>
    <property type="project" value="TreeGrafter"/>
</dbReference>
<accession>G0W9I9</accession>
<dbReference type="CDD" id="cd03190">
    <property type="entry name" value="GST_C_Omega_like"/>
    <property type="match status" value="1"/>
</dbReference>
<dbReference type="Proteomes" id="UP000000689">
    <property type="component" value="Chromosome 4"/>
</dbReference>
<reference evidence="1 2" key="1">
    <citation type="journal article" date="2011" name="Proc. Natl. Acad. Sci. U.S.A.">
        <title>Evolutionary erosion of yeast sex chromosomes by mating-type switching accidents.</title>
        <authorList>
            <person name="Gordon J.L."/>
            <person name="Armisen D."/>
            <person name="Proux-Wera E."/>
            <person name="Oheigeartaigh S.S."/>
            <person name="Byrne K.P."/>
            <person name="Wolfe K.H."/>
        </authorList>
    </citation>
    <scope>NUCLEOTIDE SEQUENCE [LARGE SCALE GENOMIC DNA]</scope>
    <source>
        <strain evidence="2">ATCC 10597 / BCRC 20456 / CBS 421 / NBRC 0211 / NRRL Y-12639</strain>
    </source>
</reference>
<dbReference type="PANTHER" id="PTHR32419">
    <property type="entry name" value="GLUTATHIONYL-HYDROQUINONE REDUCTASE"/>
    <property type="match status" value="1"/>
</dbReference>
<protein>
    <submittedName>
        <fullName evidence="1">Uncharacterized protein</fullName>
    </submittedName>
</protein>
<evidence type="ECO:0000313" key="2">
    <source>
        <dbReference type="Proteomes" id="UP000000689"/>
    </source>
</evidence>
<dbReference type="Gene3D" id="3.40.30.10">
    <property type="entry name" value="Glutaredoxin"/>
    <property type="match status" value="1"/>
</dbReference>
<keyword evidence="2" id="KW-1185">Reference proteome</keyword>
<dbReference type="GO" id="GO:0004364">
    <property type="term" value="F:glutathione transferase activity"/>
    <property type="evidence" value="ECO:0007669"/>
    <property type="project" value="InterPro"/>
</dbReference>